<organism evidence="1 2">
    <name type="scientific">Mycena albidolilacea</name>
    <dbReference type="NCBI Taxonomy" id="1033008"/>
    <lineage>
        <taxon>Eukaryota</taxon>
        <taxon>Fungi</taxon>
        <taxon>Dikarya</taxon>
        <taxon>Basidiomycota</taxon>
        <taxon>Agaricomycotina</taxon>
        <taxon>Agaricomycetes</taxon>
        <taxon>Agaricomycetidae</taxon>
        <taxon>Agaricales</taxon>
        <taxon>Marasmiineae</taxon>
        <taxon>Mycenaceae</taxon>
        <taxon>Mycena</taxon>
    </lineage>
</organism>
<dbReference type="AlphaFoldDB" id="A0AAD6ZEH7"/>
<dbReference type="EMBL" id="JARIHO010000054">
    <property type="protein sequence ID" value="KAJ7319283.1"/>
    <property type="molecule type" value="Genomic_DNA"/>
</dbReference>
<dbReference type="Proteomes" id="UP001218218">
    <property type="component" value="Unassembled WGS sequence"/>
</dbReference>
<accession>A0AAD6ZEH7</accession>
<sequence length="92" mass="10596">MHFVDSVMEHCLAFTMEVGSQRLVWSAVSKQCHPEMLRSKYINTCERKEPSDFVIGLDSVKAENRLWDKLVNILGKVDPRVTRNIKQYLSAA</sequence>
<evidence type="ECO:0000313" key="2">
    <source>
        <dbReference type="Proteomes" id="UP001218218"/>
    </source>
</evidence>
<protein>
    <submittedName>
        <fullName evidence="1">Uncharacterized protein</fullName>
    </submittedName>
</protein>
<comment type="caution">
    <text evidence="1">The sequence shown here is derived from an EMBL/GenBank/DDBJ whole genome shotgun (WGS) entry which is preliminary data.</text>
</comment>
<keyword evidence="2" id="KW-1185">Reference proteome</keyword>
<reference evidence="1" key="1">
    <citation type="submission" date="2023-03" db="EMBL/GenBank/DDBJ databases">
        <title>Massive genome expansion in bonnet fungi (Mycena s.s.) driven by repeated elements and novel gene families across ecological guilds.</title>
        <authorList>
            <consortium name="Lawrence Berkeley National Laboratory"/>
            <person name="Harder C.B."/>
            <person name="Miyauchi S."/>
            <person name="Viragh M."/>
            <person name="Kuo A."/>
            <person name="Thoen E."/>
            <person name="Andreopoulos B."/>
            <person name="Lu D."/>
            <person name="Skrede I."/>
            <person name="Drula E."/>
            <person name="Henrissat B."/>
            <person name="Morin E."/>
            <person name="Kohler A."/>
            <person name="Barry K."/>
            <person name="LaButti K."/>
            <person name="Morin E."/>
            <person name="Salamov A."/>
            <person name="Lipzen A."/>
            <person name="Mereny Z."/>
            <person name="Hegedus B."/>
            <person name="Baldrian P."/>
            <person name="Stursova M."/>
            <person name="Weitz H."/>
            <person name="Taylor A."/>
            <person name="Grigoriev I.V."/>
            <person name="Nagy L.G."/>
            <person name="Martin F."/>
            <person name="Kauserud H."/>
        </authorList>
    </citation>
    <scope>NUCLEOTIDE SEQUENCE</scope>
    <source>
        <strain evidence="1">CBHHK002</strain>
    </source>
</reference>
<gene>
    <name evidence="1" type="ORF">DFH08DRAFT_970678</name>
</gene>
<proteinExistence type="predicted"/>
<evidence type="ECO:0000313" key="1">
    <source>
        <dbReference type="EMBL" id="KAJ7319283.1"/>
    </source>
</evidence>
<name>A0AAD6ZEH7_9AGAR</name>